<evidence type="ECO:0000313" key="2">
    <source>
        <dbReference type="EMBL" id="TYP98884.1"/>
    </source>
</evidence>
<accession>A0A5S5DT72</accession>
<sequence>MNRVIVEYSKLTTDILDLLVEKYPDGYDYEDVISFKNGKGETIKAVEVRTEDTIYLVKISSKLEQTMEDYSEDESSFEDDDFSFSDNIEEDEEDDF</sequence>
<dbReference type="RefSeq" id="WP_148869688.1">
    <property type="nucleotide sequence ID" value="NZ_VNIA01000002.1"/>
</dbReference>
<name>A0A5S5DT72_9FLAO</name>
<keyword evidence="3" id="KW-1185">Reference proteome</keyword>
<comment type="caution">
    <text evidence="2">The sequence shown here is derived from an EMBL/GenBank/DDBJ whole genome shotgun (WGS) entry which is preliminary data.</text>
</comment>
<evidence type="ECO:0000313" key="3">
    <source>
        <dbReference type="Proteomes" id="UP000323136"/>
    </source>
</evidence>
<feature type="region of interest" description="Disordered" evidence="1">
    <location>
        <begin position="67"/>
        <end position="96"/>
    </location>
</feature>
<dbReference type="EMBL" id="VNIA01000002">
    <property type="protein sequence ID" value="TYP98884.1"/>
    <property type="molecule type" value="Genomic_DNA"/>
</dbReference>
<protein>
    <recommendedName>
        <fullName evidence="4">DNA primase</fullName>
    </recommendedName>
</protein>
<dbReference type="AlphaFoldDB" id="A0A5S5DT72"/>
<reference evidence="2 3" key="1">
    <citation type="submission" date="2019-07" db="EMBL/GenBank/DDBJ databases">
        <title>Genomic Encyclopedia of Type Strains, Phase IV (KMG-IV): sequencing the most valuable type-strain genomes for metagenomic binning, comparative biology and taxonomic classification.</title>
        <authorList>
            <person name="Goeker M."/>
        </authorList>
    </citation>
    <scope>NUCLEOTIDE SEQUENCE [LARGE SCALE GENOMIC DNA]</scope>
    <source>
        <strain evidence="2 3">DSM 18961</strain>
    </source>
</reference>
<evidence type="ECO:0000256" key="1">
    <source>
        <dbReference type="SAM" id="MobiDB-lite"/>
    </source>
</evidence>
<dbReference type="Proteomes" id="UP000323136">
    <property type="component" value="Unassembled WGS sequence"/>
</dbReference>
<proteinExistence type="predicted"/>
<organism evidence="2 3">
    <name type="scientific">Tenacibaculum adriaticum</name>
    <dbReference type="NCBI Taxonomy" id="413713"/>
    <lineage>
        <taxon>Bacteria</taxon>
        <taxon>Pseudomonadati</taxon>
        <taxon>Bacteroidota</taxon>
        <taxon>Flavobacteriia</taxon>
        <taxon>Flavobacteriales</taxon>
        <taxon>Flavobacteriaceae</taxon>
        <taxon>Tenacibaculum</taxon>
    </lineage>
</organism>
<evidence type="ECO:0008006" key="4">
    <source>
        <dbReference type="Google" id="ProtNLM"/>
    </source>
</evidence>
<gene>
    <name evidence="2" type="ORF">C7447_102202</name>
</gene>
<dbReference type="OrthoDB" id="1122172at2"/>